<feature type="chain" id="PRO_5034996968" evidence="1">
    <location>
        <begin position="25"/>
        <end position="818"/>
    </location>
</feature>
<dbReference type="RefSeq" id="WP_147388810.1">
    <property type="nucleotide sequence ID" value="NZ_AQHF01000026.1"/>
</dbReference>
<evidence type="ECO:0000256" key="1">
    <source>
        <dbReference type="SAM" id="SignalP"/>
    </source>
</evidence>
<organism evidence="2 3">
    <name type="scientific">Pseudoalteromonas peptidolytica F12-50-A1</name>
    <dbReference type="NCBI Taxonomy" id="1315280"/>
    <lineage>
        <taxon>Bacteria</taxon>
        <taxon>Pseudomonadati</taxon>
        <taxon>Pseudomonadota</taxon>
        <taxon>Gammaproteobacteria</taxon>
        <taxon>Alteromonadales</taxon>
        <taxon>Pseudoalteromonadaceae</taxon>
        <taxon>Pseudoalteromonas</taxon>
    </lineage>
</organism>
<comment type="caution">
    <text evidence="2">The sequence shown here is derived from an EMBL/GenBank/DDBJ whole genome shotgun (WGS) entry which is preliminary data.</text>
</comment>
<keyword evidence="1" id="KW-0732">Signal</keyword>
<feature type="signal peptide" evidence="1">
    <location>
        <begin position="1"/>
        <end position="24"/>
    </location>
</feature>
<evidence type="ECO:0000313" key="2">
    <source>
        <dbReference type="EMBL" id="MBE0347512.1"/>
    </source>
</evidence>
<reference evidence="2 3" key="1">
    <citation type="submission" date="2015-06" db="EMBL/GenBank/DDBJ databases">
        <title>Genome sequence of Pseudoalteromonas peptidolytica.</title>
        <authorList>
            <person name="Xie B.-B."/>
            <person name="Rong J.-C."/>
            <person name="Qin Q.-L."/>
            <person name="Zhang Y.-Z."/>
        </authorList>
    </citation>
    <scope>NUCLEOTIDE SEQUENCE [LARGE SCALE GENOMIC DNA]</scope>
    <source>
        <strain evidence="2 3">F12-50-A1</strain>
    </source>
</reference>
<dbReference type="Proteomes" id="UP000660708">
    <property type="component" value="Unassembled WGS sequence"/>
</dbReference>
<sequence>MRLNHAGFSLFPLMVTLLAITAGAVALSAVVAKQDELDVVSQQKLSAERVNEAINGFMAIHHRLPCPDSADSDGLEDCALTSTEGLVPYNTLGLTKRDVRGLNYAPYRDSLNGQRFDLASSNEQVRKVNFEGGIPQDVTVSDVPPDDTQPETYTPDPNVAHNQNVQAQLDAFRAGIIVNKAYKYSSDADKQGDAIANEINQSYISKLASERRVKITLLDGDTNKADDFSENSSVYKEVTQAEARLHKVVDFHEYYQKLGEVSGDANQIVNTLLTRSDMSIAEVNAQRAKLEQLIDQFNQEVSSYNGITKSDATLNNYYKQGFTSLDSYAIAADQLTDLNSSNEALIRTAMNQAAMDFANKSTRASSTLYEGFSKALSDVRGQVDDYYTGKIKEKSGDDVTERDVKGDFKSRAELFDYTLPDSPTAAEQEKKANYDKLKGLYTRLDNVMTKLFRDTFQRSDGVITEFEDAFRSDQAEVDKYESNKDSPAHVCEQMAEQYKDPKYGFSVAECKVQEQAGNLLSYLDKVAKAGATAPDTTDESDSPYDYPVLTNLGDFCYKLALLDWVDNSKPNNIFKSSIEQNVGNSLYTSLNSAGFQPALRMNFASQQSLAYVLIRLGNNQRLDSRSRLVNNNGLFASEAQAHSNTYDDTTVPVSVSNLSTQLGCPALLETYRSIEQTIASSVLTYNDASGVLVSANRAEAQAIADMAMAPAKLASTVATTAASGVKSGAKFAACAASLGLAVNMCVSAGMQVAATVSYGLAAAADTAVIGLTAKQLHEAKKSVSSSEKAKKNARNVVQLAIDNAAILDANGGLKELNN</sequence>
<accession>A0A8I0MX03</accession>
<protein>
    <submittedName>
        <fullName evidence="2">Uncharacterized protein</fullName>
    </submittedName>
</protein>
<dbReference type="AlphaFoldDB" id="A0A8I0MX03"/>
<name>A0A8I0MX03_9GAMM</name>
<keyword evidence="3" id="KW-1185">Reference proteome</keyword>
<evidence type="ECO:0000313" key="3">
    <source>
        <dbReference type="Proteomes" id="UP000660708"/>
    </source>
</evidence>
<gene>
    <name evidence="2" type="ORF">PPEP_a1982</name>
</gene>
<proteinExistence type="predicted"/>
<dbReference type="EMBL" id="AQHF01000026">
    <property type="protein sequence ID" value="MBE0347512.1"/>
    <property type="molecule type" value="Genomic_DNA"/>
</dbReference>